<dbReference type="EMBL" id="QRWX01000002">
    <property type="protein sequence ID" value="RGT56023.1"/>
    <property type="molecule type" value="Genomic_DNA"/>
</dbReference>
<dbReference type="Gene3D" id="2.60.40.10">
    <property type="entry name" value="Immunoglobulins"/>
    <property type="match status" value="2"/>
</dbReference>
<dbReference type="SUPFAM" id="SSF51445">
    <property type="entry name" value="(Trans)glycosidases"/>
    <property type="match status" value="1"/>
</dbReference>
<keyword evidence="2 4" id="KW-0378">Hydrolase</keyword>
<gene>
    <name evidence="8" type="ORF">DWX20_04230</name>
</gene>
<dbReference type="SUPFAM" id="SSF49785">
    <property type="entry name" value="Galactose-binding domain-like"/>
    <property type="match status" value="1"/>
</dbReference>
<dbReference type="GO" id="GO:0005975">
    <property type="term" value="P:carbohydrate metabolic process"/>
    <property type="evidence" value="ECO:0007669"/>
    <property type="project" value="InterPro"/>
</dbReference>
<evidence type="ECO:0000259" key="6">
    <source>
        <dbReference type="Pfam" id="PF02836"/>
    </source>
</evidence>
<dbReference type="Proteomes" id="UP000284731">
    <property type="component" value="Unassembled WGS sequence"/>
</dbReference>
<comment type="caution">
    <text evidence="8">The sequence shown here is derived from an EMBL/GenBank/DDBJ whole genome shotgun (WGS) entry which is preliminary data.</text>
</comment>
<dbReference type="Pfam" id="PF02837">
    <property type="entry name" value="Glyco_hydro_2_N"/>
    <property type="match status" value="1"/>
</dbReference>
<dbReference type="Pfam" id="PF02836">
    <property type="entry name" value="Glyco_hydro_2_C"/>
    <property type="match status" value="1"/>
</dbReference>
<dbReference type="PANTHER" id="PTHR42732:SF1">
    <property type="entry name" value="BETA-MANNOSIDASE"/>
    <property type="match status" value="1"/>
</dbReference>
<dbReference type="InterPro" id="IPR006103">
    <property type="entry name" value="Glyco_hydro_2_cat"/>
</dbReference>
<feature type="domain" description="Glycoside hydrolase family 2 immunoglobulin-like beta-sandwich" evidence="5">
    <location>
        <begin position="156"/>
        <end position="244"/>
    </location>
</feature>
<comment type="similarity">
    <text evidence="1 4">Belongs to the glycosyl hydrolase 2 family.</text>
</comment>
<dbReference type="InterPro" id="IPR051913">
    <property type="entry name" value="GH2_Domain-Containing"/>
</dbReference>
<dbReference type="Pfam" id="PF00703">
    <property type="entry name" value="Glyco_hydro_2"/>
    <property type="match status" value="1"/>
</dbReference>
<feature type="domain" description="Glycoside hydrolase family 2 catalytic" evidence="6">
    <location>
        <begin position="249"/>
        <end position="520"/>
    </location>
</feature>
<dbReference type="GO" id="GO:0004553">
    <property type="term" value="F:hydrolase activity, hydrolyzing O-glycosyl compounds"/>
    <property type="evidence" value="ECO:0007669"/>
    <property type="project" value="InterPro"/>
</dbReference>
<dbReference type="InterPro" id="IPR006101">
    <property type="entry name" value="Glyco_hydro_2"/>
</dbReference>
<organism evidence="8 9">
    <name type="scientific">Solobacterium moorei</name>
    <dbReference type="NCBI Taxonomy" id="102148"/>
    <lineage>
        <taxon>Bacteria</taxon>
        <taxon>Bacillati</taxon>
        <taxon>Bacillota</taxon>
        <taxon>Erysipelotrichia</taxon>
        <taxon>Erysipelotrichales</taxon>
        <taxon>Erysipelotrichaceae</taxon>
        <taxon>Solobacterium</taxon>
    </lineage>
</organism>
<dbReference type="AlphaFoldDB" id="A0A412PEG9"/>
<dbReference type="PANTHER" id="PTHR42732">
    <property type="entry name" value="BETA-GALACTOSIDASE"/>
    <property type="match status" value="1"/>
</dbReference>
<feature type="domain" description="Glycosyl hydrolases family 2 sugar binding" evidence="7">
    <location>
        <begin position="38"/>
        <end position="152"/>
    </location>
</feature>
<dbReference type="InterPro" id="IPR017853">
    <property type="entry name" value="GH"/>
</dbReference>
<evidence type="ECO:0000313" key="9">
    <source>
        <dbReference type="Proteomes" id="UP000284731"/>
    </source>
</evidence>
<evidence type="ECO:0000256" key="3">
    <source>
        <dbReference type="ARBA" id="ARBA00023295"/>
    </source>
</evidence>
<dbReference type="InterPro" id="IPR036156">
    <property type="entry name" value="Beta-gal/glucu_dom_sf"/>
</dbReference>
<evidence type="ECO:0000259" key="5">
    <source>
        <dbReference type="Pfam" id="PF00703"/>
    </source>
</evidence>
<dbReference type="PROSITE" id="PS00719">
    <property type="entry name" value="GLYCOSYL_HYDROL_F2_1"/>
    <property type="match status" value="1"/>
</dbReference>
<dbReference type="SUPFAM" id="SSF49303">
    <property type="entry name" value="beta-Galactosidase/glucuronidase domain"/>
    <property type="match status" value="1"/>
</dbReference>
<evidence type="ECO:0000313" key="8">
    <source>
        <dbReference type="EMBL" id="RGT56023.1"/>
    </source>
</evidence>
<keyword evidence="3 4" id="KW-0326">Glycosidase</keyword>
<evidence type="ECO:0000256" key="4">
    <source>
        <dbReference type="RuleBase" id="RU361154"/>
    </source>
</evidence>
<evidence type="ECO:0000259" key="7">
    <source>
        <dbReference type="Pfam" id="PF02837"/>
    </source>
</evidence>
<dbReference type="Gene3D" id="2.60.120.260">
    <property type="entry name" value="Galactose-binding domain-like"/>
    <property type="match status" value="1"/>
</dbReference>
<name>A0A412PEG9_9FIRM</name>
<protein>
    <submittedName>
        <fullName evidence="8">Glycoside hydrolase family 2 protein</fullName>
    </submittedName>
</protein>
<dbReference type="InterPro" id="IPR008979">
    <property type="entry name" value="Galactose-bd-like_sf"/>
</dbReference>
<dbReference type="InterPro" id="IPR006104">
    <property type="entry name" value="Glyco_hydro_2_N"/>
</dbReference>
<sequence>MISRMNNDWEYIDHWSDAFILESEAEEVVRLPHTVQELPLHYADADSYQKVVGYRKKLIFPSSLKGRRHFIRFDGSAHESTVYFNGKEMYVHACGYTAFTVELTDEIHFDEENLLTVKVDSRESLNTPPFGFVIDYLTFGGIYRDVWLYDKPTYFIKDVFVMTKSLDTVSVSIQTEGTVPADTYHVKIFDFKGEMLAEEIVPINKQQIQIPVSNIHAWSAESPTLYRCVVELGEDSYETNFGFRTIRFDQNDLYINNQKVFLIGLNRHQCYPYIGYAAVDSLQEEDVRILKEELHVNAVRTSHYPQSQSFIDACDRYGLYVFTEIPGWQHIGDDTWKQQAIQNTKDMVLQYRNHPSIILWGVRINESLDDDALYTKTNQVARDLDPSRPTAGVRYLTKSHLLEDIYTFNDFSHHGDNKGALSKSEVMVDTHHPLIISEANGHMFPTKSFDIQVRRQEHALRHARVFSDAMADGQHTGVFQWCMFDYATHKDFGSGDRICYHGVMDSFRNPKLAASVYASQQDEEPILEISTSMDIGDYNAGNLPDFFAFTNADEVRLYKNDQFVSSFATSVYSGLKHGPIRIDDTIGELLVENEHYTSKQADDIRKCLLASKKYGSNLPLRYRLLYAKIMFQYKMSYSDGVALFGKYVSGWGSDSITWRFDAIKNGEVVKSIIKCPSAKLHLSYQVSRKILIEGDCYDMSAIRIQVKDEYNNLASYAQFPLSFITTGPIEIVGPKTVVAEGGMTGTYIKTTGEEGEAILTISAPDCSSITIHFTVKKES</sequence>
<accession>A0A412PEG9</accession>
<evidence type="ECO:0000256" key="2">
    <source>
        <dbReference type="ARBA" id="ARBA00022801"/>
    </source>
</evidence>
<dbReference type="InterPro" id="IPR013783">
    <property type="entry name" value="Ig-like_fold"/>
</dbReference>
<reference evidence="8 9" key="1">
    <citation type="submission" date="2018-08" db="EMBL/GenBank/DDBJ databases">
        <title>A genome reference for cultivated species of the human gut microbiota.</title>
        <authorList>
            <person name="Zou Y."/>
            <person name="Xue W."/>
            <person name="Luo G."/>
        </authorList>
    </citation>
    <scope>NUCLEOTIDE SEQUENCE [LARGE SCALE GENOMIC DNA]</scope>
    <source>
        <strain evidence="8 9">AF18-46</strain>
    </source>
</reference>
<dbReference type="InterPro" id="IPR023230">
    <property type="entry name" value="Glyco_hydro_2_CS"/>
</dbReference>
<dbReference type="Gene3D" id="3.20.20.80">
    <property type="entry name" value="Glycosidases"/>
    <property type="match status" value="1"/>
</dbReference>
<evidence type="ECO:0000256" key="1">
    <source>
        <dbReference type="ARBA" id="ARBA00007401"/>
    </source>
</evidence>
<proteinExistence type="inferred from homology"/>
<dbReference type="InterPro" id="IPR006102">
    <property type="entry name" value="Ig-like_GH2"/>
</dbReference>
<dbReference type="PRINTS" id="PR00132">
    <property type="entry name" value="GLHYDRLASE2"/>
</dbReference>